<gene>
    <name evidence="5" type="ORF">EDC25_11846</name>
</gene>
<dbReference type="Proteomes" id="UP000294599">
    <property type="component" value="Unassembled WGS sequence"/>
</dbReference>
<keyword evidence="6" id="KW-1185">Reference proteome</keyword>
<comment type="caution">
    <text evidence="5">The sequence shown here is derived from an EMBL/GenBank/DDBJ whole genome shotgun (WGS) entry which is preliminary data.</text>
</comment>
<feature type="coiled-coil region" evidence="1">
    <location>
        <begin position="513"/>
        <end position="581"/>
    </location>
</feature>
<keyword evidence="2" id="KW-1133">Transmembrane helix</keyword>
<feature type="transmembrane region" description="Helical" evidence="2">
    <location>
        <begin position="592"/>
        <end position="615"/>
    </location>
</feature>
<evidence type="ECO:0000259" key="4">
    <source>
        <dbReference type="Pfam" id="PF23357"/>
    </source>
</evidence>
<dbReference type="Pfam" id="PF23357">
    <property type="entry name" value="DUF7088"/>
    <property type="match status" value="1"/>
</dbReference>
<proteinExistence type="predicted"/>
<reference evidence="5 6" key="1">
    <citation type="submission" date="2019-03" db="EMBL/GenBank/DDBJ databases">
        <title>Genomic Encyclopedia of Type Strains, Phase IV (KMG-IV): sequencing the most valuable type-strain genomes for metagenomic binning, comparative biology and taxonomic classification.</title>
        <authorList>
            <person name="Goeker M."/>
        </authorList>
    </citation>
    <scope>NUCLEOTIDE SEQUENCE [LARGE SCALE GENOMIC DNA]</scope>
    <source>
        <strain evidence="5 6">DSM 21944</strain>
    </source>
</reference>
<protein>
    <submittedName>
        <fullName evidence="5">ABC-type uncharacterized transport system involved in gliding motility auxiliary subunit</fullName>
    </submittedName>
</protein>
<dbReference type="RefSeq" id="WP_240639712.1">
    <property type="nucleotide sequence ID" value="NZ_JBHLWF010000011.1"/>
</dbReference>
<dbReference type="AlphaFoldDB" id="A0A4V2UVD7"/>
<evidence type="ECO:0000259" key="3">
    <source>
        <dbReference type="Pfam" id="PF09822"/>
    </source>
</evidence>
<keyword evidence="2" id="KW-0812">Transmembrane</keyword>
<evidence type="ECO:0000313" key="6">
    <source>
        <dbReference type="Proteomes" id="UP000294599"/>
    </source>
</evidence>
<dbReference type="Pfam" id="PF09822">
    <property type="entry name" value="ABC_transp_aux"/>
    <property type="match status" value="1"/>
</dbReference>
<name>A0A4V2UVD7_9GAMM</name>
<dbReference type="InterPro" id="IPR019196">
    <property type="entry name" value="ABC_transp_unknown"/>
</dbReference>
<keyword evidence="1" id="KW-0175">Coiled coil</keyword>
<evidence type="ECO:0000313" key="5">
    <source>
        <dbReference type="EMBL" id="TCS95357.1"/>
    </source>
</evidence>
<dbReference type="EMBL" id="SMAF01000018">
    <property type="protein sequence ID" value="TCS95357.1"/>
    <property type="molecule type" value="Genomic_DNA"/>
</dbReference>
<sequence length="626" mass="69025">MINFNRRSATLGTLVLLGILLLAVLLISNLLLRGVRLDLTENNLYTLSDGTVEIIRGLDEPVTLYYFFSDRVSADIPQAQGLRTYATRVRELLEELVAKSGGKLHLRVVDPLPFSEEEDRATGFGLTPVPVGQAGDNLFFGLAGTNSTDGQAVIPFFQLDKENFLEYDLAKVIHELGQAKKPAIGLVTSLPMSGQFDPQARSIPQPWMVLSEAEQFFDVRKLEPATLASIAEDIGVLVLVHPKNLSDEALYGIDQFVLRGGRLMVFVDPLAELDNEGADPQNPTAAMFADKSSDLARLFNAWGVNYDKSKVVLDGRYAAQITVQPGRPAVRHLGILSLGEDALNKDEAITGVLSSINVSSAGSISLAEDSTLELVPLVQSSGESAQVDAERLKFLPDPSQLFNDFRPQSERFVLAGRLHGAFKTAFPDRSGENHLAESSQPGNVVIFADTDVLTDRLWVQVQNFLGQRLANAFANNGDLFINGIDILSGSSALIGIRGRATSNRPFTTVQALQRKAEERFRETEQQLQQELSDTERRLNELQTGRNESGALVLSAEQRAELERFRARQLEVRRELRDVRRQLNADIDSLGSWLKFINVWLLPVLLTLGVAAVMWWRRRRVAAAAAA</sequence>
<accession>A0A4V2UVD7</accession>
<organism evidence="5 6">
    <name type="scientific">Pseudofulvimonas gallinarii</name>
    <dbReference type="NCBI Taxonomy" id="634155"/>
    <lineage>
        <taxon>Bacteria</taxon>
        <taxon>Pseudomonadati</taxon>
        <taxon>Pseudomonadota</taxon>
        <taxon>Gammaproteobacteria</taxon>
        <taxon>Lysobacterales</taxon>
        <taxon>Rhodanobacteraceae</taxon>
        <taxon>Pseudofulvimonas</taxon>
    </lineage>
</organism>
<keyword evidence="2" id="KW-0472">Membrane</keyword>
<evidence type="ECO:0000256" key="2">
    <source>
        <dbReference type="SAM" id="Phobius"/>
    </source>
</evidence>
<dbReference type="InterPro" id="IPR055396">
    <property type="entry name" value="DUF7088"/>
</dbReference>
<evidence type="ECO:0000256" key="1">
    <source>
        <dbReference type="SAM" id="Coils"/>
    </source>
</evidence>
<feature type="domain" description="DUF7088" evidence="4">
    <location>
        <begin position="41"/>
        <end position="144"/>
    </location>
</feature>
<feature type="domain" description="ABC-type uncharacterised transport system" evidence="3">
    <location>
        <begin position="181"/>
        <end position="482"/>
    </location>
</feature>